<comment type="caution">
    <text evidence="3">The sequence shown here is derived from an EMBL/GenBank/DDBJ whole genome shotgun (WGS) entry which is preliminary data.</text>
</comment>
<reference evidence="3 4" key="1">
    <citation type="submission" date="2012-12" db="EMBL/GenBank/DDBJ databases">
        <title>Whole genome shotgun sequence of Gordonia hirsuta NBRC 16056.</title>
        <authorList>
            <person name="Isaki-Nakamura S."/>
            <person name="Hosoyama A."/>
            <person name="Tsuchikane K."/>
            <person name="Katsumata H."/>
            <person name="Baba S."/>
            <person name="Yamazaki S."/>
            <person name="Fujita N."/>
        </authorList>
    </citation>
    <scope>NUCLEOTIDE SEQUENCE [LARGE SCALE GENOMIC DNA]</scope>
    <source>
        <strain evidence="3 4">NBRC 16056</strain>
    </source>
</reference>
<organism evidence="3 4">
    <name type="scientific">Gordonia hirsuta DSM 44140 = NBRC 16056</name>
    <dbReference type="NCBI Taxonomy" id="1121927"/>
    <lineage>
        <taxon>Bacteria</taxon>
        <taxon>Bacillati</taxon>
        <taxon>Actinomycetota</taxon>
        <taxon>Actinomycetes</taxon>
        <taxon>Mycobacteriales</taxon>
        <taxon>Gordoniaceae</taxon>
        <taxon>Gordonia</taxon>
    </lineage>
</organism>
<accession>L7L7A3</accession>
<protein>
    <recommendedName>
        <fullName evidence="2">Barstar (barnase inhibitor) domain-containing protein</fullName>
    </recommendedName>
</protein>
<dbReference type="SUPFAM" id="SSF52038">
    <property type="entry name" value="Barstar-related"/>
    <property type="match status" value="1"/>
</dbReference>
<proteinExistence type="inferred from homology"/>
<dbReference type="AlphaFoldDB" id="L7L7A3"/>
<dbReference type="Pfam" id="PF01337">
    <property type="entry name" value="Barstar"/>
    <property type="match status" value="1"/>
</dbReference>
<feature type="domain" description="Barstar (barnase inhibitor)" evidence="2">
    <location>
        <begin position="39"/>
        <end position="119"/>
    </location>
</feature>
<evidence type="ECO:0000313" key="4">
    <source>
        <dbReference type="Proteomes" id="UP000053405"/>
    </source>
</evidence>
<dbReference type="InterPro" id="IPR000468">
    <property type="entry name" value="Barstar"/>
</dbReference>
<name>L7L7A3_9ACTN</name>
<evidence type="ECO:0000259" key="2">
    <source>
        <dbReference type="Pfam" id="PF01337"/>
    </source>
</evidence>
<evidence type="ECO:0000313" key="3">
    <source>
        <dbReference type="EMBL" id="GAC57005.1"/>
    </source>
</evidence>
<dbReference type="eggNOG" id="COG2732">
    <property type="taxonomic scope" value="Bacteria"/>
</dbReference>
<sequence length="179" mass="19133">MSPGVNDFLRATLHGGPAIALTSARLRNPGSGDPGLVARRIDGASARTLPGLFEAYAWAWDFPGYFGGNKDAFNDCMTDLDDGRFSPAGGTATTGFLTVVTRAEQFLADAPPADRAWFAQSQAGYRDDYRTVNAYGADRPVPLQFGVVLHTDLSHLRTVTDRWRAAGASPAVLITNGKD</sequence>
<evidence type="ECO:0000256" key="1">
    <source>
        <dbReference type="ARBA" id="ARBA00006845"/>
    </source>
</evidence>
<gene>
    <name evidence="3" type="ORF">GOHSU_14_01720</name>
</gene>
<dbReference type="EMBL" id="BANT01000014">
    <property type="protein sequence ID" value="GAC57005.1"/>
    <property type="molecule type" value="Genomic_DNA"/>
</dbReference>
<comment type="similarity">
    <text evidence="1">Belongs to the barstar family.</text>
</comment>
<dbReference type="Gene3D" id="3.30.370.10">
    <property type="entry name" value="Barstar-like"/>
    <property type="match status" value="1"/>
</dbReference>
<dbReference type="InterPro" id="IPR035905">
    <property type="entry name" value="Barstar-like_sf"/>
</dbReference>
<dbReference type="Proteomes" id="UP000053405">
    <property type="component" value="Unassembled WGS sequence"/>
</dbReference>
<dbReference type="STRING" id="1121927.GOHSU_14_01720"/>
<keyword evidence="4" id="KW-1185">Reference proteome</keyword>